<evidence type="ECO:0000256" key="4">
    <source>
        <dbReference type="ARBA" id="ARBA00012965"/>
    </source>
</evidence>
<dbReference type="HAMAP" id="MF_01024">
    <property type="entry name" value="HisD"/>
    <property type="match status" value="1"/>
</dbReference>
<dbReference type="CDD" id="cd06572">
    <property type="entry name" value="Histidinol_dh"/>
    <property type="match status" value="1"/>
</dbReference>
<feature type="binding site" evidence="12 16">
    <location>
        <position position="253"/>
    </location>
    <ligand>
        <name>substrate</name>
    </ligand>
</feature>
<comment type="catalytic activity">
    <reaction evidence="11 12">
        <text>L-histidinol + 2 NAD(+) + H2O = L-histidine + 2 NADH + 3 H(+)</text>
        <dbReference type="Rhea" id="RHEA:20641"/>
        <dbReference type="ChEBI" id="CHEBI:15377"/>
        <dbReference type="ChEBI" id="CHEBI:15378"/>
        <dbReference type="ChEBI" id="CHEBI:57540"/>
        <dbReference type="ChEBI" id="CHEBI:57595"/>
        <dbReference type="ChEBI" id="CHEBI:57699"/>
        <dbReference type="ChEBI" id="CHEBI:57945"/>
        <dbReference type="EC" id="1.1.1.23"/>
    </reaction>
</comment>
<comment type="caution">
    <text evidence="20">The sequence shown here is derived from an EMBL/GenBank/DDBJ whole genome shotgun (WGS) entry which is preliminary data.</text>
</comment>
<gene>
    <name evidence="12 20" type="primary">hisD</name>
    <name evidence="20" type="ORF">IAB12_02065</name>
</gene>
<comment type="function">
    <text evidence="1 12">Catalyzes the sequential NAD-dependent oxidations of L-histidinol to L-histidinaldehyde and then to L-histidine.</text>
</comment>
<feature type="binding site" evidence="12 15">
    <location>
        <position position="208"/>
    </location>
    <ligand>
        <name>NAD(+)</name>
        <dbReference type="ChEBI" id="CHEBI:57540"/>
    </ligand>
</feature>
<dbReference type="InterPro" id="IPR012131">
    <property type="entry name" value="Hstdl_DH"/>
</dbReference>
<dbReference type="EMBL" id="DXHU01000006">
    <property type="protein sequence ID" value="HIV98549.1"/>
    <property type="molecule type" value="Genomic_DNA"/>
</dbReference>
<evidence type="ECO:0000313" key="20">
    <source>
        <dbReference type="EMBL" id="HIV98549.1"/>
    </source>
</evidence>
<evidence type="ECO:0000313" key="21">
    <source>
        <dbReference type="Proteomes" id="UP000823936"/>
    </source>
</evidence>
<name>A0A9D1TMC6_9SPIO</name>
<dbReference type="PRINTS" id="PR00083">
    <property type="entry name" value="HOLDHDRGNASE"/>
</dbReference>
<dbReference type="PIRSF" id="PIRSF000099">
    <property type="entry name" value="Histidinol_dh"/>
    <property type="match status" value="1"/>
</dbReference>
<dbReference type="Pfam" id="PF00815">
    <property type="entry name" value="Histidinol_dh"/>
    <property type="match status" value="1"/>
</dbReference>
<organism evidence="20 21">
    <name type="scientific">Candidatus Ornithospirochaeta avicola</name>
    <dbReference type="NCBI Taxonomy" id="2840896"/>
    <lineage>
        <taxon>Bacteria</taxon>
        <taxon>Pseudomonadati</taxon>
        <taxon>Spirochaetota</taxon>
        <taxon>Spirochaetia</taxon>
        <taxon>Spirochaetales</taxon>
        <taxon>Spirochaetaceae</taxon>
        <taxon>Spirochaetaceae incertae sedis</taxon>
        <taxon>Candidatus Ornithospirochaeta</taxon>
    </lineage>
</organism>
<evidence type="ECO:0000256" key="1">
    <source>
        <dbReference type="ARBA" id="ARBA00003850"/>
    </source>
</evidence>
<feature type="active site" description="Proton acceptor" evidence="12 14">
    <location>
        <position position="325"/>
    </location>
</feature>
<dbReference type="SUPFAM" id="SSF53720">
    <property type="entry name" value="ALDH-like"/>
    <property type="match status" value="1"/>
</dbReference>
<dbReference type="FunFam" id="3.40.50.1980:FF:000002">
    <property type="entry name" value="Histidinol dehydrogenase, chloroplastic"/>
    <property type="match status" value="1"/>
</dbReference>
<dbReference type="Gene3D" id="3.40.50.1980">
    <property type="entry name" value="Nitrogenase molybdenum iron protein domain"/>
    <property type="match status" value="2"/>
</dbReference>
<evidence type="ECO:0000256" key="5">
    <source>
        <dbReference type="ARBA" id="ARBA00022605"/>
    </source>
</evidence>
<evidence type="ECO:0000256" key="14">
    <source>
        <dbReference type="PIRSR" id="PIRSR000099-1"/>
    </source>
</evidence>
<evidence type="ECO:0000256" key="19">
    <source>
        <dbReference type="SAM" id="Coils"/>
    </source>
</evidence>
<evidence type="ECO:0000256" key="17">
    <source>
        <dbReference type="PIRSR" id="PIRSR000099-4"/>
    </source>
</evidence>
<feature type="active site" description="Proton acceptor" evidence="12 14">
    <location>
        <position position="326"/>
    </location>
</feature>
<feature type="binding site" evidence="12 17">
    <location>
        <position position="256"/>
    </location>
    <ligand>
        <name>Zn(2+)</name>
        <dbReference type="ChEBI" id="CHEBI:29105"/>
    </ligand>
</feature>
<evidence type="ECO:0000256" key="2">
    <source>
        <dbReference type="ARBA" id="ARBA00004940"/>
    </source>
</evidence>
<feature type="binding site" evidence="12 15">
    <location>
        <position position="185"/>
    </location>
    <ligand>
        <name>NAD(+)</name>
        <dbReference type="ChEBI" id="CHEBI:57540"/>
    </ligand>
</feature>
<dbReference type="Proteomes" id="UP000823936">
    <property type="component" value="Unassembled WGS sequence"/>
</dbReference>
<proteinExistence type="inferred from homology"/>
<reference evidence="20" key="2">
    <citation type="submission" date="2021-04" db="EMBL/GenBank/DDBJ databases">
        <authorList>
            <person name="Gilroy R."/>
        </authorList>
    </citation>
    <scope>NUCLEOTIDE SEQUENCE</scope>
    <source>
        <strain evidence="20">Gambia11-129</strain>
    </source>
</reference>
<evidence type="ECO:0000256" key="8">
    <source>
        <dbReference type="ARBA" id="ARBA00023002"/>
    </source>
</evidence>
<feature type="binding site" evidence="12 15">
    <location>
        <position position="124"/>
    </location>
    <ligand>
        <name>NAD(+)</name>
        <dbReference type="ChEBI" id="CHEBI:57540"/>
    </ligand>
</feature>
<feature type="binding site" evidence="12 17">
    <location>
        <position position="253"/>
    </location>
    <ligand>
        <name>Zn(2+)</name>
        <dbReference type="ChEBI" id="CHEBI:29105"/>
    </ligand>
</feature>
<keyword evidence="7 12" id="KW-0862">Zinc</keyword>
<dbReference type="GO" id="GO:0008270">
    <property type="term" value="F:zinc ion binding"/>
    <property type="evidence" value="ECO:0007669"/>
    <property type="project" value="UniProtKB-UniRule"/>
</dbReference>
<dbReference type="GO" id="GO:0004399">
    <property type="term" value="F:histidinol dehydrogenase activity"/>
    <property type="evidence" value="ECO:0007669"/>
    <property type="project" value="UniProtKB-UniRule"/>
</dbReference>
<feature type="binding site" evidence="12 17">
    <location>
        <position position="359"/>
    </location>
    <ligand>
        <name>Zn(2+)</name>
        <dbReference type="ChEBI" id="CHEBI:29105"/>
    </ligand>
</feature>
<dbReference type="PROSITE" id="PS00611">
    <property type="entry name" value="HISOL_DEHYDROGENASE"/>
    <property type="match status" value="1"/>
</dbReference>
<dbReference type="InterPro" id="IPR022695">
    <property type="entry name" value="Histidinol_DH_monofunct"/>
</dbReference>
<evidence type="ECO:0000256" key="9">
    <source>
        <dbReference type="ARBA" id="ARBA00023027"/>
    </source>
</evidence>
<dbReference type="NCBIfam" id="TIGR00069">
    <property type="entry name" value="hisD"/>
    <property type="match status" value="1"/>
</dbReference>
<comment type="cofactor">
    <cofactor evidence="12 17">
        <name>Zn(2+)</name>
        <dbReference type="ChEBI" id="CHEBI:29105"/>
    </cofactor>
    <text evidence="12 17">Binds 1 zinc ion per subunit.</text>
</comment>
<evidence type="ECO:0000256" key="12">
    <source>
        <dbReference type="HAMAP-Rule" id="MF_01024"/>
    </source>
</evidence>
<dbReference type="InterPro" id="IPR001692">
    <property type="entry name" value="Histidinol_DH_CS"/>
</dbReference>
<evidence type="ECO:0000256" key="6">
    <source>
        <dbReference type="ARBA" id="ARBA00022723"/>
    </source>
</evidence>
<evidence type="ECO:0000256" key="10">
    <source>
        <dbReference type="ARBA" id="ARBA00023102"/>
    </source>
</evidence>
<feature type="coiled-coil region" evidence="19">
    <location>
        <begin position="274"/>
        <end position="301"/>
    </location>
</feature>
<evidence type="ECO:0000256" key="13">
    <source>
        <dbReference type="PIRNR" id="PIRNR000099"/>
    </source>
</evidence>
<dbReference type="GO" id="GO:0051287">
    <property type="term" value="F:NAD binding"/>
    <property type="evidence" value="ECO:0007669"/>
    <property type="project" value="InterPro"/>
</dbReference>
<feature type="binding site" evidence="12 16">
    <location>
        <position position="418"/>
    </location>
    <ligand>
        <name>substrate</name>
    </ligand>
</feature>
<dbReference type="AlphaFoldDB" id="A0A9D1TMC6"/>
<evidence type="ECO:0000256" key="16">
    <source>
        <dbReference type="PIRSR" id="PIRSR000099-3"/>
    </source>
</evidence>
<sequence length="427" mass="47301">MKVYYNPEKEKIEKILCRPFENDRNAKKSVREIIRNVRRRGDAALYEYAQIFDSSELETLFVSEEEIEKSENGLDDDLKSAVLTAASNIRKFHESQMMNEKKVSTMDGVKLWRVSRPIERVGLYVPGGSAPLFSTVLMLAIPAQIARCKDIMIATPAKNGKVNDAILFAAKISGVRKILKVGGAQAIAAFAYGTESIKRRDKIFGPGNRYVNIAKKMVSEDVAIDMFAGPSEVMVVIDRFSSARYAALDLLSQAEHGEDSQVVLLIREDEKKGRKVLSSVMKELEKEIATLARRKIIEKALSSSAVIISEDENLIIDAINEYAPEHLILNTRNHMDMLERVCNAGSIFLGPYSSESCGDYASGVNHSLPTSAQAKFTGGVSLDSFIKKITVEKISRKGAEELSRAVMTMAAAEGLDAHKRAMEVRLD</sequence>
<dbReference type="PANTHER" id="PTHR21256:SF2">
    <property type="entry name" value="HISTIDINE BIOSYNTHESIS TRIFUNCTIONAL PROTEIN"/>
    <property type="match status" value="1"/>
</dbReference>
<evidence type="ECO:0000256" key="11">
    <source>
        <dbReference type="ARBA" id="ARBA00049489"/>
    </source>
</evidence>
<feature type="binding site" evidence="12 17">
    <location>
        <position position="418"/>
    </location>
    <ligand>
        <name>Zn(2+)</name>
        <dbReference type="ChEBI" id="CHEBI:29105"/>
    </ligand>
</feature>
<dbReference type="EC" id="1.1.1.23" evidence="4 12"/>
<feature type="binding site" evidence="12 16">
    <location>
        <position position="326"/>
    </location>
    <ligand>
        <name>substrate</name>
    </ligand>
</feature>
<keyword evidence="5 12" id="KW-0028">Amino-acid biosynthesis</keyword>
<comment type="pathway">
    <text evidence="2 12">Amino-acid biosynthesis; L-histidine biosynthesis; L-histidine from 5-phospho-alpha-D-ribose 1-diphosphate: step 9/9.</text>
</comment>
<feature type="binding site" evidence="12 16">
    <location>
        <position position="413"/>
    </location>
    <ligand>
        <name>substrate</name>
    </ligand>
</feature>
<feature type="binding site" evidence="12 16">
    <location>
        <position position="359"/>
    </location>
    <ligand>
        <name>substrate</name>
    </ligand>
</feature>
<evidence type="ECO:0000256" key="15">
    <source>
        <dbReference type="PIRSR" id="PIRSR000099-2"/>
    </source>
</evidence>
<keyword evidence="10 12" id="KW-0368">Histidine biosynthesis</keyword>
<dbReference type="PANTHER" id="PTHR21256">
    <property type="entry name" value="HISTIDINOL DEHYDROGENASE HDH"/>
    <property type="match status" value="1"/>
</dbReference>
<dbReference type="FunFam" id="1.20.5.1300:FF:000001">
    <property type="entry name" value="Histidine biosynthesis trifunctional protein"/>
    <property type="match status" value="1"/>
</dbReference>
<dbReference type="Gene3D" id="1.20.5.1300">
    <property type="match status" value="1"/>
</dbReference>
<keyword evidence="8 12" id="KW-0560">Oxidoreductase</keyword>
<comment type="similarity">
    <text evidence="3 12 13 18">Belongs to the histidinol dehydrogenase family.</text>
</comment>
<accession>A0A9D1TMC6</accession>
<evidence type="ECO:0000256" key="3">
    <source>
        <dbReference type="ARBA" id="ARBA00010178"/>
    </source>
</evidence>
<protein>
    <recommendedName>
        <fullName evidence="4 12">Histidinol dehydrogenase</fullName>
        <shortName evidence="12">HDH</shortName>
        <ecNumber evidence="4 12">1.1.1.23</ecNumber>
    </recommendedName>
</protein>
<keyword evidence="6 12" id="KW-0479">Metal-binding</keyword>
<keyword evidence="9 12" id="KW-0520">NAD</keyword>
<feature type="binding site" evidence="12 16">
    <location>
        <position position="231"/>
    </location>
    <ligand>
        <name>substrate</name>
    </ligand>
</feature>
<feature type="binding site" evidence="12 16">
    <location>
        <position position="256"/>
    </location>
    <ligand>
        <name>substrate</name>
    </ligand>
</feature>
<evidence type="ECO:0000256" key="18">
    <source>
        <dbReference type="RuleBase" id="RU004175"/>
    </source>
</evidence>
<reference evidence="20" key="1">
    <citation type="journal article" date="2021" name="PeerJ">
        <title>Extensive microbial diversity within the chicken gut microbiome revealed by metagenomics and culture.</title>
        <authorList>
            <person name="Gilroy R."/>
            <person name="Ravi A."/>
            <person name="Getino M."/>
            <person name="Pursley I."/>
            <person name="Horton D.L."/>
            <person name="Alikhan N.F."/>
            <person name="Baker D."/>
            <person name="Gharbi K."/>
            <person name="Hall N."/>
            <person name="Watson M."/>
            <person name="Adriaenssens E.M."/>
            <person name="Foster-Nyarko E."/>
            <person name="Jarju S."/>
            <person name="Secka A."/>
            <person name="Antonio M."/>
            <person name="Oren A."/>
            <person name="Chaudhuri R.R."/>
            <person name="La Ragione R."/>
            <person name="Hildebrand F."/>
            <person name="Pallen M.J."/>
        </authorList>
    </citation>
    <scope>NUCLEOTIDE SEQUENCE</scope>
    <source>
        <strain evidence="20">Gambia11-129</strain>
    </source>
</reference>
<dbReference type="InterPro" id="IPR016161">
    <property type="entry name" value="Ald_DH/histidinol_DH"/>
</dbReference>
<dbReference type="GO" id="GO:0005829">
    <property type="term" value="C:cytosol"/>
    <property type="evidence" value="ECO:0007669"/>
    <property type="project" value="TreeGrafter"/>
</dbReference>
<dbReference type="GO" id="GO:0000105">
    <property type="term" value="P:L-histidine biosynthetic process"/>
    <property type="evidence" value="ECO:0007669"/>
    <property type="project" value="UniProtKB-UniRule"/>
</dbReference>
<keyword evidence="19" id="KW-0175">Coiled coil</keyword>
<evidence type="ECO:0000256" key="7">
    <source>
        <dbReference type="ARBA" id="ARBA00022833"/>
    </source>
</evidence>